<accession>A0A024GIJ9</accession>
<keyword evidence="3" id="KW-1185">Reference proteome</keyword>
<evidence type="ECO:0000313" key="3">
    <source>
        <dbReference type="Proteomes" id="UP000053237"/>
    </source>
</evidence>
<evidence type="ECO:0000256" key="1">
    <source>
        <dbReference type="SAM" id="SignalP"/>
    </source>
</evidence>
<reference evidence="2 3" key="1">
    <citation type="submission" date="2012-05" db="EMBL/GenBank/DDBJ databases">
        <title>Recombination and specialization in a pathogen metapopulation.</title>
        <authorList>
            <person name="Gardiner A."/>
            <person name="Kemen E."/>
            <person name="Schultz-Larsen T."/>
            <person name="MacLean D."/>
            <person name="Van Oosterhout C."/>
            <person name="Jones J.D.G."/>
        </authorList>
    </citation>
    <scope>NUCLEOTIDE SEQUENCE [LARGE SCALE GENOMIC DNA]</scope>
    <source>
        <strain evidence="2 3">Ac Nc2</strain>
    </source>
</reference>
<protein>
    <recommendedName>
        <fullName evidence="4">PiggyBac transposable element-derived protein domain-containing protein</fullName>
    </recommendedName>
</protein>
<dbReference type="InParanoid" id="A0A024GIJ9"/>
<proteinExistence type="predicted"/>
<dbReference type="AlphaFoldDB" id="A0A024GIJ9"/>
<name>A0A024GIJ9_9STRA</name>
<sequence>MRKSTIWACILSTLIAKNSAQQNQHQSETSGILHLSSANKNDIGSCHGCIVRAVSITQIQSLHSDSNNRIYWIEGSKHIARVFLTNCNIFFLCAFSTELSKSYLPDYFSITHRRDSTAVAHPKTVNYVEQSIFKWSKLVISQTYKRQTVEAEIYPEESHQEHNTYLGKQSRIFPALFFSEIGTEPILRSKNGHSTKAPGKQDEILTDLSIRCIYSYNRKRDAACRECLALHSKSLAIGTFYILFSALGKPSVELYVFTSAYESEYIIYKCKTRFCTALLPLESDVCQKLKSVFPSVRRFVDSQVVPAYSTHRNQNGNHIRITKNGLAPHLISRILNQVAARRFSRIRQGKELNEKDKQQLMIGLSIMTGKKPKCVMVTYIPNQWKLCITCVMRYTRNGARVIIDFSLTYATILTDREPYRQCTGSCRAIQLHQADDCSKHLQEHTLDIESHHRLLDSPYTNLLMSSCMLFYYTQARKNSCALCVRSTLNVKEQMHPTTPFSSVLDASDSSLKIIQEVFEQDTACHTPHGCSRRQQVPNRFCSEHRAYVGMTSYTQQTRKNTISSIHQLTKATITVGVWPPSSKRTGENEKGDDAPSEIRLTPFVTETKTSIWPSYSKIAFIEFASAPSKQLKCVGCLIQHSEVFFVYTDDDGSSGYVWMRQAPSHVFLQCLKTHCISLTYDDEKSQMERPIGLRPWTIEDLCLENKFE</sequence>
<evidence type="ECO:0008006" key="4">
    <source>
        <dbReference type="Google" id="ProtNLM"/>
    </source>
</evidence>
<keyword evidence="1" id="KW-0732">Signal</keyword>
<comment type="caution">
    <text evidence="2">The sequence shown here is derived from an EMBL/GenBank/DDBJ whole genome shotgun (WGS) entry which is preliminary data.</text>
</comment>
<organism evidence="2 3">
    <name type="scientific">Albugo candida</name>
    <dbReference type="NCBI Taxonomy" id="65357"/>
    <lineage>
        <taxon>Eukaryota</taxon>
        <taxon>Sar</taxon>
        <taxon>Stramenopiles</taxon>
        <taxon>Oomycota</taxon>
        <taxon>Peronosporomycetes</taxon>
        <taxon>Albuginales</taxon>
        <taxon>Albuginaceae</taxon>
        <taxon>Albugo</taxon>
    </lineage>
</organism>
<dbReference type="EMBL" id="CAIX01000133">
    <property type="protein sequence ID" value="CCI46585.1"/>
    <property type="molecule type" value="Genomic_DNA"/>
</dbReference>
<feature type="signal peptide" evidence="1">
    <location>
        <begin position="1"/>
        <end position="20"/>
    </location>
</feature>
<dbReference type="Proteomes" id="UP000053237">
    <property type="component" value="Unassembled WGS sequence"/>
</dbReference>
<evidence type="ECO:0000313" key="2">
    <source>
        <dbReference type="EMBL" id="CCI46585.1"/>
    </source>
</evidence>
<gene>
    <name evidence="2" type="ORF">BN9_075280</name>
</gene>
<feature type="chain" id="PRO_5001532509" description="PiggyBac transposable element-derived protein domain-containing protein" evidence="1">
    <location>
        <begin position="21"/>
        <end position="708"/>
    </location>
</feature>